<dbReference type="Pfam" id="PF17776">
    <property type="entry name" value="NLRC4_HD2"/>
    <property type="match status" value="2"/>
</dbReference>
<gene>
    <name evidence="10" type="ORF">WMY93_000380</name>
</gene>
<feature type="region of interest" description="Disordered" evidence="7">
    <location>
        <begin position="1"/>
        <end position="44"/>
    </location>
</feature>
<dbReference type="InterPro" id="IPR003879">
    <property type="entry name" value="Butyrophylin_SPRY"/>
</dbReference>
<evidence type="ECO:0000256" key="2">
    <source>
        <dbReference type="ARBA" id="ARBA00022490"/>
    </source>
</evidence>
<dbReference type="FunFam" id="3.80.10.10:FF:000100">
    <property type="entry name" value="Si:dkey-11n14.1"/>
    <property type="match status" value="1"/>
</dbReference>
<dbReference type="InterPro" id="IPR001870">
    <property type="entry name" value="B30.2/SPRY"/>
</dbReference>
<dbReference type="Pfam" id="PF00622">
    <property type="entry name" value="SPRY"/>
    <property type="match status" value="1"/>
</dbReference>
<dbReference type="GO" id="GO:0005737">
    <property type="term" value="C:cytoplasm"/>
    <property type="evidence" value="ECO:0007669"/>
    <property type="project" value="UniProtKB-SubCell"/>
</dbReference>
<dbReference type="InterPro" id="IPR043136">
    <property type="entry name" value="B30.2/SPRY_sf"/>
</dbReference>
<evidence type="ECO:0000256" key="4">
    <source>
        <dbReference type="ARBA" id="ARBA00022737"/>
    </source>
</evidence>
<evidence type="ECO:0000259" key="9">
    <source>
        <dbReference type="PROSITE" id="PS50837"/>
    </source>
</evidence>
<dbReference type="InterPro" id="IPR041267">
    <property type="entry name" value="NLRP_HD2"/>
</dbReference>
<accession>A0AAW0Q9U3</accession>
<reference evidence="11" key="1">
    <citation type="submission" date="2024-04" db="EMBL/GenBank/DDBJ databases">
        <title>Salinicola lusitanus LLJ914,a marine bacterium isolated from the Okinawa Trough.</title>
        <authorList>
            <person name="Li J."/>
        </authorList>
    </citation>
    <scope>NUCLEOTIDE SEQUENCE [LARGE SCALE GENOMIC DNA]</scope>
</reference>
<dbReference type="Pfam" id="PF13516">
    <property type="entry name" value="LRR_6"/>
    <property type="match status" value="2"/>
</dbReference>
<dbReference type="EMBL" id="JBBPFD010000001">
    <property type="protein sequence ID" value="KAK7944652.1"/>
    <property type="molecule type" value="Genomic_DNA"/>
</dbReference>
<dbReference type="InterPro" id="IPR051261">
    <property type="entry name" value="NLR"/>
</dbReference>
<dbReference type="InterPro" id="IPR032675">
    <property type="entry name" value="LRR_dom_sf"/>
</dbReference>
<name>A0AAW0Q9U3_9GOBI</name>
<evidence type="ECO:0000256" key="3">
    <source>
        <dbReference type="ARBA" id="ARBA00022614"/>
    </source>
</evidence>
<dbReference type="PANTHER" id="PTHR24106">
    <property type="entry name" value="NACHT, LRR AND CARD DOMAINS-CONTAINING"/>
    <property type="match status" value="1"/>
</dbReference>
<feature type="domain" description="B30.2/SPRY" evidence="8">
    <location>
        <begin position="1390"/>
        <end position="1588"/>
    </location>
</feature>
<dbReference type="SMART" id="SM00368">
    <property type="entry name" value="LRR_RI"/>
    <property type="match status" value="6"/>
</dbReference>
<dbReference type="InterPro" id="IPR001611">
    <property type="entry name" value="Leu-rich_rpt"/>
</dbReference>
<evidence type="ECO:0000256" key="1">
    <source>
        <dbReference type="ARBA" id="ARBA00004496"/>
    </source>
</evidence>
<feature type="compositionally biased region" description="Polar residues" evidence="7">
    <location>
        <begin position="674"/>
        <end position="683"/>
    </location>
</feature>
<dbReference type="InterPro" id="IPR027417">
    <property type="entry name" value="P-loop_NTPase"/>
</dbReference>
<dbReference type="InterPro" id="IPR007111">
    <property type="entry name" value="NACHT_NTPase"/>
</dbReference>
<proteinExistence type="predicted"/>
<keyword evidence="5" id="KW-0547">Nucleotide-binding</keyword>
<dbReference type="InterPro" id="IPR029495">
    <property type="entry name" value="NACHT-assoc"/>
</dbReference>
<dbReference type="FunFam" id="3.40.50.300:FF:001524">
    <property type="entry name" value="Si:dkey-126g1.7"/>
    <property type="match status" value="1"/>
</dbReference>
<evidence type="ECO:0008006" key="12">
    <source>
        <dbReference type="Google" id="ProtNLM"/>
    </source>
</evidence>
<evidence type="ECO:0000259" key="8">
    <source>
        <dbReference type="PROSITE" id="PS50188"/>
    </source>
</evidence>
<protein>
    <recommendedName>
        <fullName evidence="12">NLR family CARD domain-containing protein 3-like</fullName>
    </recommendedName>
</protein>
<dbReference type="PRINTS" id="PR01407">
    <property type="entry name" value="BUTYPHLNCDUF"/>
</dbReference>
<dbReference type="InterPro" id="IPR013320">
    <property type="entry name" value="ConA-like_dom_sf"/>
</dbReference>
<evidence type="ECO:0000313" key="11">
    <source>
        <dbReference type="Proteomes" id="UP001460270"/>
    </source>
</evidence>
<dbReference type="SUPFAM" id="SSF49899">
    <property type="entry name" value="Concanavalin A-like lectins/glucanases"/>
    <property type="match status" value="2"/>
</dbReference>
<dbReference type="SMART" id="SM00589">
    <property type="entry name" value="PRY"/>
    <property type="match status" value="2"/>
</dbReference>
<dbReference type="Pfam" id="PF05729">
    <property type="entry name" value="NACHT"/>
    <property type="match status" value="1"/>
</dbReference>
<dbReference type="SMART" id="SM01288">
    <property type="entry name" value="FISNA"/>
    <property type="match status" value="2"/>
</dbReference>
<dbReference type="InterPro" id="IPR003877">
    <property type="entry name" value="SPRY_dom"/>
</dbReference>
<dbReference type="GO" id="GO:0005524">
    <property type="term" value="F:ATP binding"/>
    <property type="evidence" value="ECO:0007669"/>
    <property type="project" value="UniProtKB-KW"/>
</dbReference>
<dbReference type="Pfam" id="PF14484">
    <property type="entry name" value="FISNA"/>
    <property type="match status" value="2"/>
</dbReference>
<dbReference type="Pfam" id="PF17779">
    <property type="entry name" value="WHD_NOD2"/>
    <property type="match status" value="1"/>
</dbReference>
<evidence type="ECO:0000256" key="6">
    <source>
        <dbReference type="ARBA" id="ARBA00022840"/>
    </source>
</evidence>
<comment type="subcellular location">
    <subcellularLocation>
        <location evidence="1">Cytoplasm</location>
    </subcellularLocation>
</comment>
<feature type="domain" description="B30.2/SPRY" evidence="8">
    <location>
        <begin position="486"/>
        <end position="686"/>
    </location>
</feature>
<evidence type="ECO:0000256" key="5">
    <source>
        <dbReference type="ARBA" id="ARBA00022741"/>
    </source>
</evidence>
<keyword evidence="6" id="KW-0067">ATP-binding</keyword>
<feature type="domain" description="NACHT" evidence="9">
    <location>
        <begin position="844"/>
        <end position="976"/>
    </location>
</feature>
<evidence type="ECO:0000313" key="10">
    <source>
        <dbReference type="EMBL" id="KAK7944652.1"/>
    </source>
</evidence>
<feature type="compositionally biased region" description="Basic and acidic residues" evidence="7">
    <location>
        <begin position="24"/>
        <end position="40"/>
    </location>
</feature>
<keyword evidence="4" id="KW-0677">Repeat</keyword>
<comment type="caution">
    <text evidence="10">The sequence shown here is derived from an EMBL/GenBank/DDBJ whole genome shotgun (WGS) entry which is preliminary data.</text>
</comment>
<keyword evidence="3" id="KW-0433">Leucine-rich repeat</keyword>
<dbReference type="PROSITE" id="PS50188">
    <property type="entry name" value="B302_SPRY"/>
    <property type="match status" value="2"/>
</dbReference>
<dbReference type="Proteomes" id="UP001460270">
    <property type="component" value="Unassembled WGS sequence"/>
</dbReference>
<evidence type="ECO:0000256" key="7">
    <source>
        <dbReference type="SAM" id="MobiDB-lite"/>
    </source>
</evidence>
<feature type="region of interest" description="Disordered" evidence="7">
    <location>
        <begin position="650"/>
        <end position="684"/>
    </location>
</feature>
<sequence>MNIPVPGTTSKPRPKPAPSSASLKSDRSRVEPPKFRKDPPQDQNRVFEGVAKSGDSAPLNQIYTELDITEGGASEVNQEHEVRLMESVVRGFTDLQKELYFRKRFTDDTIISHIKSIRSLYIMSYIPIFCWILSTVIQKLLEQTEEPELPRTLTQMYVHFLVVQAKVQNIKYQQGSGADLHWTPETREMVLSLAKLAFEQLQKGNLIFYESDLSECGLDAAAASVYSGVFTQVFREEPGLYQDKVYCFIHLSLQEFLAALHVHQTFYSSGQNLLESPHSSESPESEAAFYCSAVDQALKSPNGHLDLFLRFLLGLSLQTNQKLLQGLLTDTGSDQTNQEKVKYIKEKLNKKDLSAERSLNLLHCLNELNNRVCLRACGLSSRCCGPLASVLSSSSLTHLDLSNNDLQDSGVELLCDGLKSAPCRLETLRLSGCLVSERGGAALASALSSAHSRVTELDLSYNHPGPSAELLTALRDDPQRPLDSLRLDPAGEEWMVPGLRKYSCEVFLDPNTAHRNLRLSEDKRTVTCVREEQQYPDHEDRFTDFKQVLGCTGLSGRCYWEVDWSGEWVNIALSKRGEREECWFGDDDLSWSQRMIRGGYYFCHNNRHTGIPSSSSSSYRRSGRVSVFLDSEAGSLSFFEISSNMNLPGPRSKLVPSSASRAGQVPKFRKDPPQDQNEPGSKQQLDDIFRRLEKDVLTFVKEQLQRLHRLLASDYPECSESEEEEQSSREVLNITLDFLRRMDQEQLAQRLQQRNTVVCEDKLKSHLQQKFSRVFEGVAKAGEPAPLNQIYTELYITEGGASEVNQEHEVRFMENLSRRPAAPQKTITCENILKPRPQSPEPIRVVLTKGVAGVGKTVLTQKFSLDWAEGRANQELQLLFPFTFRELNVLRDTQFSLVQLLQHFFSPSKDLCSFQQLQVLFIFDGLDECRLPLDFRRTRVLTDPTESVSVDVLLVNLIRGSLLPSALLWITTRPAAANQIPAECVSMVTEVRGFTDLQKELYFRKRFTDDTIISHIKSIRSLYIMSHIPIFCWILSTVIQKLLKQTGKPELPQTLTQMYVHFLVVQAKVMYHKKKTKKRMLFLAKLAFEQLQKGNLIFYESDLRECGMNAATAFMFSRVFTQVFREEPGLYQEKALQSPNGHLDLLLRFLLGLSLPTNQSLLQDLLTYTGSSSGTNQETVEYIKEKLNEKGLSAEKSLNLLHCLIELNDDSVMKKTRRYMRKRHFSGLSTPAQWSALSFLLLSSDSDLKNFDMTKYKPSETALLGLLPAVKASPKALLSECGLSPHCCGPLASVLSSSSLKLLDLSNNDLQDSGVELLCDGLKSASCRLETLRLSGCLVSERGGAALASALSSAHSCVTELDLSYNHPGPSAELLTALRDDPQRPLDSLRLDPAGEEWMVPGLRKYSCEVFLDLNTAHRNLRLSEDKRTVTCVREEQQYPDHEDRFTDFPQVLSYNGLSGRCYWEVDWSGECVNIAMSNRGEREECWFGDNDQSWSQRIICGGYYFCHNNRQTGIPSSSSSSYRRSGRVSVFLDSEAGSLSFFEVSSGGKLSPLHTFRSSFTEPLFPGFGLRDENVSVSVVDLSKTPPGGLR</sequence>
<dbReference type="Gene3D" id="3.40.50.300">
    <property type="entry name" value="P-loop containing nucleotide triphosphate hydrolases"/>
    <property type="match status" value="1"/>
</dbReference>
<dbReference type="Gene3D" id="2.60.120.920">
    <property type="match status" value="2"/>
</dbReference>
<dbReference type="SUPFAM" id="SSF52047">
    <property type="entry name" value="RNI-like"/>
    <property type="match status" value="2"/>
</dbReference>
<dbReference type="Gene3D" id="3.80.10.10">
    <property type="entry name" value="Ribonuclease Inhibitor"/>
    <property type="match status" value="2"/>
</dbReference>
<keyword evidence="2" id="KW-0963">Cytoplasm</keyword>
<dbReference type="InterPro" id="IPR041075">
    <property type="entry name" value="NOD1/2_WH"/>
</dbReference>
<organism evidence="10 11">
    <name type="scientific">Mugilogobius chulae</name>
    <name type="common">yellowstripe goby</name>
    <dbReference type="NCBI Taxonomy" id="88201"/>
    <lineage>
        <taxon>Eukaryota</taxon>
        <taxon>Metazoa</taxon>
        <taxon>Chordata</taxon>
        <taxon>Craniata</taxon>
        <taxon>Vertebrata</taxon>
        <taxon>Euteleostomi</taxon>
        <taxon>Actinopterygii</taxon>
        <taxon>Neopterygii</taxon>
        <taxon>Teleostei</taxon>
        <taxon>Neoteleostei</taxon>
        <taxon>Acanthomorphata</taxon>
        <taxon>Gobiaria</taxon>
        <taxon>Gobiiformes</taxon>
        <taxon>Gobioidei</taxon>
        <taxon>Gobiidae</taxon>
        <taxon>Gobionellinae</taxon>
        <taxon>Mugilogobius</taxon>
    </lineage>
</organism>
<dbReference type="PROSITE" id="PS51450">
    <property type="entry name" value="LRR"/>
    <property type="match status" value="1"/>
</dbReference>
<dbReference type="Pfam" id="PF13765">
    <property type="entry name" value="PRY"/>
    <property type="match status" value="2"/>
</dbReference>
<keyword evidence="11" id="KW-1185">Reference proteome</keyword>
<dbReference type="PROSITE" id="PS50837">
    <property type="entry name" value="NACHT"/>
    <property type="match status" value="1"/>
</dbReference>
<dbReference type="InterPro" id="IPR006574">
    <property type="entry name" value="PRY"/>
</dbReference>
<dbReference type="SMART" id="SM00449">
    <property type="entry name" value="SPRY"/>
    <property type="match status" value="2"/>
</dbReference>